<protein>
    <submittedName>
        <fullName evidence="3">Uncharacterized protein</fullName>
    </submittedName>
</protein>
<dbReference type="Gene3D" id="3.40.50.720">
    <property type="entry name" value="NAD(P)-binding Rossmann-like Domain"/>
    <property type="match status" value="1"/>
</dbReference>
<feature type="region of interest" description="Disordered" evidence="1">
    <location>
        <begin position="350"/>
        <end position="397"/>
    </location>
</feature>
<accession>A0A5C6G4B3</accession>
<evidence type="ECO:0000256" key="1">
    <source>
        <dbReference type="SAM" id="MobiDB-lite"/>
    </source>
</evidence>
<feature type="compositionally biased region" description="Low complexity" evidence="1">
    <location>
        <begin position="458"/>
        <end position="471"/>
    </location>
</feature>
<evidence type="ECO:0000313" key="4">
    <source>
        <dbReference type="Proteomes" id="UP000317257"/>
    </source>
</evidence>
<dbReference type="Proteomes" id="UP000317257">
    <property type="component" value="Unassembled WGS sequence"/>
</dbReference>
<feature type="compositionally biased region" description="Basic and acidic residues" evidence="1">
    <location>
        <begin position="370"/>
        <end position="380"/>
    </location>
</feature>
<keyword evidence="2" id="KW-0812">Transmembrane</keyword>
<evidence type="ECO:0000256" key="2">
    <source>
        <dbReference type="SAM" id="Phobius"/>
    </source>
</evidence>
<gene>
    <name evidence="3" type="ORF">ED733_002265</name>
</gene>
<dbReference type="SUPFAM" id="SSF55347">
    <property type="entry name" value="Glyceraldehyde-3-phosphate dehydrogenase-like, C-terminal domain"/>
    <property type="match status" value="1"/>
</dbReference>
<feature type="compositionally biased region" description="Low complexity" evidence="1">
    <location>
        <begin position="500"/>
        <end position="511"/>
    </location>
</feature>
<sequence>MSAQLWTLVHAGVSGFVVVPLILVGVLTSFLARSRGDPARRAFVWLKACHPLLIVSLSCIVAADGLTAILESWQNPTGYYDTTHHTHDQISRVIRSERYLSFTGNLFEHLVDVHFIVILVEVGNGLMYSLNRQSSKYQTRIRHTAYAVALILLSLALAYFGQPTASWVAYWNGSESNSSYAQLSQSLKVVGKLGASFYVPSWIISVFQVGYASFVMHKHKASVPTRQAAILYLTITILDFVRWTFFLTLYARWLLPAGATPPWWSMMDAIGNTWLRFVQLVLLLVIGIWRKQGIWTSHRFGMANSVSKQASTMAVINGQLSNKGPEATYHQAAHAQTDYMAQAQLPAACLPSWRTPNSSSKPSTHAPSDQPKKPRPKSETHQFQTSTPRTPPTISTPNLLERHDVQALIIALPIVTQPASLHPSRPLRRETRARRGAHRKGHFLRTGPHILPKLRAAAAPSPRTSASSRGSCTPLSRPGRVTHFSAKVRGSRGRREQVTTRRAGAPRRSASSSTAVFTTSLLLRGEGNTAVSMRAFTSLTRSHLLPVDTVSAIARTESGAMGTYYHSAGSLMSAFEWDVACEKGSVRLDGDVTTAGGHKLERTFERTSGVTDEVDAWAGILEGKGVVVPMQSAGEALADLEFLEGMFGSGGQGGEENRPRSG</sequence>
<keyword evidence="2" id="KW-0472">Membrane</keyword>
<feature type="region of interest" description="Disordered" evidence="1">
    <location>
        <begin position="420"/>
        <end position="439"/>
    </location>
</feature>
<dbReference type="AlphaFoldDB" id="A0A5C6G4B3"/>
<feature type="transmembrane region" description="Helical" evidence="2">
    <location>
        <begin position="197"/>
        <end position="217"/>
    </location>
</feature>
<keyword evidence="2" id="KW-1133">Transmembrane helix</keyword>
<proteinExistence type="predicted"/>
<dbReference type="EMBL" id="SBHS01000033">
    <property type="protein sequence ID" value="TWU72047.1"/>
    <property type="molecule type" value="Genomic_DNA"/>
</dbReference>
<feature type="transmembrane region" description="Helical" evidence="2">
    <location>
        <begin position="113"/>
        <end position="131"/>
    </location>
</feature>
<feature type="transmembrane region" description="Helical" evidence="2">
    <location>
        <begin position="6"/>
        <end position="32"/>
    </location>
</feature>
<feature type="transmembrane region" description="Helical" evidence="2">
    <location>
        <begin position="143"/>
        <end position="161"/>
    </location>
</feature>
<feature type="compositionally biased region" description="Polar residues" evidence="1">
    <location>
        <begin position="354"/>
        <end position="367"/>
    </location>
</feature>
<organism evidence="3 4">
    <name type="scientific">Metarhizium rileyi (strain RCEF 4871)</name>
    <name type="common">Nomuraea rileyi</name>
    <dbReference type="NCBI Taxonomy" id="1649241"/>
    <lineage>
        <taxon>Eukaryota</taxon>
        <taxon>Fungi</taxon>
        <taxon>Dikarya</taxon>
        <taxon>Ascomycota</taxon>
        <taxon>Pezizomycotina</taxon>
        <taxon>Sordariomycetes</taxon>
        <taxon>Hypocreomycetidae</taxon>
        <taxon>Hypocreales</taxon>
        <taxon>Clavicipitaceae</taxon>
        <taxon>Metarhizium</taxon>
    </lineage>
</organism>
<evidence type="ECO:0000313" key="3">
    <source>
        <dbReference type="EMBL" id="TWU72047.1"/>
    </source>
</evidence>
<feature type="compositionally biased region" description="Low complexity" evidence="1">
    <location>
        <begin position="385"/>
        <end position="397"/>
    </location>
</feature>
<name>A0A5C6G4B3_METRR</name>
<reference evidence="4" key="1">
    <citation type="submission" date="2018-12" db="EMBL/GenBank/DDBJ databases">
        <title>The complete genome of Metarhizium rileyi, a key fungal pathogen of Lepidoptera.</title>
        <authorList>
            <person name="Binneck E."/>
            <person name="Lastra C.C.L."/>
            <person name="Sosa-Gomez D.R."/>
        </authorList>
    </citation>
    <scope>NUCLEOTIDE SEQUENCE [LARGE SCALE GENOMIC DNA]</scope>
    <source>
        <strain evidence="4">Cep018-CH2</strain>
    </source>
</reference>
<feature type="transmembrane region" description="Helical" evidence="2">
    <location>
        <begin position="273"/>
        <end position="289"/>
    </location>
</feature>
<feature type="region of interest" description="Disordered" evidence="1">
    <location>
        <begin position="458"/>
        <end position="511"/>
    </location>
</feature>
<feature type="transmembrane region" description="Helical" evidence="2">
    <location>
        <begin position="229"/>
        <end position="253"/>
    </location>
</feature>
<feature type="transmembrane region" description="Helical" evidence="2">
    <location>
        <begin position="44"/>
        <end position="63"/>
    </location>
</feature>
<comment type="caution">
    <text evidence="3">The sequence shown here is derived from an EMBL/GenBank/DDBJ whole genome shotgun (WGS) entry which is preliminary data.</text>
</comment>
<dbReference type="Gene3D" id="3.30.360.10">
    <property type="entry name" value="Dihydrodipicolinate Reductase, domain 2"/>
    <property type="match status" value="1"/>
</dbReference>